<dbReference type="Gene3D" id="3.40.109.10">
    <property type="entry name" value="NADH Oxidase"/>
    <property type="match status" value="1"/>
</dbReference>
<reference evidence="5 6" key="1">
    <citation type="journal article" date="2013" name="Antonie Van Leeuwenhoek">
        <title>Paracoccus zhejiangensis sp. nov., isolated from activated sludge in wastewater-treatment system.</title>
        <authorList>
            <person name="Wu Z.G."/>
            <person name="Zhang D.F."/>
            <person name="Liu Y.L."/>
            <person name="Wang F."/>
            <person name="Jiang X."/>
            <person name="Li C."/>
            <person name="Li S.P."/>
            <person name="Hong Q."/>
            <person name="Li W.J."/>
        </authorList>
    </citation>
    <scope>NUCLEOTIDE SEQUENCE [LARGE SCALE GENOMIC DNA]</scope>
    <source>
        <strain evidence="5 6">J6</strain>
    </source>
</reference>
<evidence type="ECO:0000256" key="3">
    <source>
        <dbReference type="ARBA" id="ARBA00023002"/>
    </source>
</evidence>
<evidence type="ECO:0000256" key="2">
    <source>
        <dbReference type="ARBA" id="ARBA00022643"/>
    </source>
</evidence>
<dbReference type="KEGG" id="pzh:CX676_15290"/>
<name>A0A2H5F1D9_9RHOB</name>
<keyword evidence="2" id="KW-0288">FMN</keyword>
<gene>
    <name evidence="5" type="ORF">CX676_15290</name>
</gene>
<proteinExistence type="predicted"/>
<keyword evidence="6" id="KW-1185">Reference proteome</keyword>
<dbReference type="Proteomes" id="UP000234530">
    <property type="component" value="Chromosome"/>
</dbReference>
<dbReference type="PANTHER" id="PTHR23026:SF90">
    <property type="entry name" value="IODOTYROSINE DEIODINASE 1"/>
    <property type="match status" value="1"/>
</dbReference>
<dbReference type="PANTHER" id="PTHR23026">
    <property type="entry name" value="NADPH NITROREDUCTASE"/>
    <property type="match status" value="1"/>
</dbReference>
<sequence>MSYVPLPLPDRLQLSPEDSLASARAFRDHMRRRHSVRDFAPDPVDRAVIEACIEAAGTAPSGANQQPWHFVAISDPAMKARIRDAAEEEERAFYAGGGGDEWLAALEPVGTGPEKPHLTIAPWLIVVFAQRWGTDAEGQRHKHYYVPESVGIACGMLITAIHHAGLVTLEHTPNPMKFLNELCLRPENEKALMILPVGLPSAAATVPAAAKRKKPLAEIMSVF</sequence>
<dbReference type="InterPro" id="IPR000415">
    <property type="entry name" value="Nitroreductase-like"/>
</dbReference>
<evidence type="ECO:0000259" key="4">
    <source>
        <dbReference type="Pfam" id="PF00881"/>
    </source>
</evidence>
<keyword evidence="1" id="KW-0285">Flavoprotein</keyword>
<keyword evidence="3" id="KW-0560">Oxidoreductase</keyword>
<evidence type="ECO:0000313" key="6">
    <source>
        <dbReference type="Proteomes" id="UP000234530"/>
    </source>
</evidence>
<dbReference type="CDD" id="cd02144">
    <property type="entry name" value="iodotyrosine_dehalogenase"/>
    <property type="match status" value="1"/>
</dbReference>
<dbReference type="AlphaFoldDB" id="A0A2H5F1D9"/>
<dbReference type="InterPro" id="IPR029479">
    <property type="entry name" value="Nitroreductase"/>
</dbReference>
<dbReference type="OrthoDB" id="9802510at2"/>
<evidence type="ECO:0000313" key="5">
    <source>
        <dbReference type="EMBL" id="AUH65360.1"/>
    </source>
</evidence>
<dbReference type="InterPro" id="IPR050627">
    <property type="entry name" value="Nitroreductase/BluB"/>
</dbReference>
<dbReference type="RefSeq" id="WP_101753383.1">
    <property type="nucleotide sequence ID" value="NZ_CP025430.1"/>
</dbReference>
<feature type="domain" description="Nitroreductase" evidence="4">
    <location>
        <begin position="31"/>
        <end position="198"/>
    </location>
</feature>
<dbReference type="EMBL" id="CP025430">
    <property type="protein sequence ID" value="AUH65360.1"/>
    <property type="molecule type" value="Genomic_DNA"/>
</dbReference>
<accession>A0A2H5F1D9</accession>
<dbReference type="SUPFAM" id="SSF55469">
    <property type="entry name" value="FMN-dependent nitroreductase-like"/>
    <property type="match status" value="1"/>
</dbReference>
<protein>
    <submittedName>
        <fullName evidence="5">Nitroreductase family protein</fullName>
    </submittedName>
</protein>
<evidence type="ECO:0000256" key="1">
    <source>
        <dbReference type="ARBA" id="ARBA00022630"/>
    </source>
</evidence>
<dbReference type="GO" id="GO:0016491">
    <property type="term" value="F:oxidoreductase activity"/>
    <property type="evidence" value="ECO:0007669"/>
    <property type="project" value="UniProtKB-KW"/>
</dbReference>
<organism evidence="5 6">
    <name type="scientific">Paracoccus zhejiangensis</name>
    <dbReference type="NCBI Taxonomy" id="1077935"/>
    <lineage>
        <taxon>Bacteria</taxon>
        <taxon>Pseudomonadati</taxon>
        <taxon>Pseudomonadota</taxon>
        <taxon>Alphaproteobacteria</taxon>
        <taxon>Rhodobacterales</taxon>
        <taxon>Paracoccaceae</taxon>
        <taxon>Paracoccus</taxon>
    </lineage>
</organism>
<dbReference type="Pfam" id="PF00881">
    <property type="entry name" value="Nitroreductase"/>
    <property type="match status" value="1"/>
</dbReference>